<dbReference type="Proteomes" id="UP000814128">
    <property type="component" value="Unassembled WGS sequence"/>
</dbReference>
<organism evidence="1 2">
    <name type="scientific">Vararia minispora EC-137</name>
    <dbReference type="NCBI Taxonomy" id="1314806"/>
    <lineage>
        <taxon>Eukaryota</taxon>
        <taxon>Fungi</taxon>
        <taxon>Dikarya</taxon>
        <taxon>Basidiomycota</taxon>
        <taxon>Agaricomycotina</taxon>
        <taxon>Agaricomycetes</taxon>
        <taxon>Russulales</taxon>
        <taxon>Lachnocladiaceae</taxon>
        <taxon>Vararia</taxon>
    </lineage>
</organism>
<evidence type="ECO:0000313" key="1">
    <source>
        <dbReference type="EMBL" id="KAI0026329.1"/>
    </source>
</evidence>
<reference evidence="1" key="2">
    <citation type="journal article" date="2022" name="New Phytol.">
        <title>Evolutionary transition to the ectomycorrhizal habit in the genomes of a hyperdiverse lineage of mushroom-forming fungi.</title>
        <authorList>
            <person name="Looney B."/>
            <person name="Miyauchi S."/>
            <person name="Morin E."/>
            <person name="Drula E."/>
            <person name="Courty P.E."/>
            <person name="Kohler A."/>
            <person name="Kuo A."/>
            <person name="LaButti K."/>
            <person name="Pangilinan J."/>
            <person name="Lipzen A."/>
            <person name="Riley R."/>
            <person name="Andreopoulos W."/>
            <person name="He G."/>
            <person name="Johnson J."/>
            <person name="Nolan M."/>
            <person name="Tritt A."/>
            <person name="Barry K.W."/>
            <person name="Grigoriev I.V."/>
            <person name="Nagy L.G."/>
            <person name="Hibbett D."/>
            <person name="Henrissat B."/>
            <person name="Matheny P.B."/>
            <person name="Labbe J."/>
            <person name="Martin F.M."/>
        </authorList>
    </citation>
    <scope>NUCLEOTIDE SEQUENCE</scope>
    <source>
        <strain evidence="1">EC-137</strain>
    </source>
</reference>
<evidence type="ECO:0000313" key="2">
    <source>
        <dbReference type="Proteomes" id="UP000814128"/>
    </source>
</evidence>
<dbReference type="EMBL" id="MU274808">
    <property type="protein sequence ID" value="KAI0026329.1"/>
    <property type="molecule type" value="Genomic_DNA"/>
</dbReference>
<protein>
    <submittedName>
        <fullName evidence="1">Uncharacterized protein</fullName>
    </submittedName>
</protein>
<name>A0ACB8Q3M9_9AGAM</name>
<proteinExistence type="predicted"/>
<accession>A0ACB8Q3M9</accession>
<comment type="caution">
    <text evidence="1">The sequence shown here is derived from an EMBL/GenBank/DDBJ whole genome shotgun (WGS) entry which is preliminary data.</text>
</comment>
<feature type="non-terminal residue" evidence="1">
    <location>
        <position position="301"/>
    </location>
</feature>
<reference evidence="1" key="1">
    <citation type="submission" date="2021-02" db="EMBL/GenBank/DDBJ databases">
        <authorList>
            <consortium name="DOE Joint Genome Institute"/>
            <person name="Ahrendt S."/>
            <person name="Looney B.P."/>
            <person name="Miyauchi S."/>
            <person name="Morin E."/>
            <person name="Drula E."/>
            <person name="Courty P.E."/>
            <person name="Chicoki N."/>
            <person name="Fauchery L."/>
            <person name="Kohler A."/>
            <person name="Kuo A."/>
            <person name="Labutti K."/>
            <person name="Pangilinan J."/>
            <person name="Lipzen A."/>
            <person name="Riley R."/>
            <person name="Andreopoulos W."/>
            <person name="He G."/>
            <person name="Johnson J."/>
            <person name="Barry K.W."/>
            <person name="Grigoriev I.V."/>
            <person name="Nagy L."/>
            <person name="Hibbett D."/>
            <person name="Henrissat B."/>
            <person name="Matheny P.B."/>
            <person name="Labbe J."/>
            <person name="Martin F."/>
        </authorList>
    </citation>
    <scope>NUCLEOTIDE SEQUENCE</scope>
    <source>
        <strain evidence="1">EC-137</strain>
    </source>
</reference>
<keyword evidence="2" id="KW-1185">Reference proteome</keyword>
<gene>
    <name evidence="1" type="ORF">K488DRAFT_92834</name>
</gene>
<sequence length="301" mass="31576">MLDNFSKDIVYKTLPEPYTHTLFGPPATAPPGANGARPRIPLPTPALPAAPPSVPPPPVPPPPWWQGGPWILAPVTTPPALPPAPPRLLTGPPITPPITQQWPPPPPPKQKHEDGPSKSGHSPLHTPKRRNTAAVNEPPPPVPRQMPTLSPSLAMIMSPDPAHTSPRAAYVPNGHVLTSPHTLHGPRPSPRTVHASPAHPAHTSPGHPAHTSPGRPALSSPVHIAHASPTHVTLASPVHVRHPSPRGLHASPCSVHMPAPHATQPLSSTNGHAHSSPPVPSSAPPPFTRRRPTSHHALVLA</sequence>